<keyword evidence="4 11" id="KW-0032">Aminotransferase</keyword>
<proteinExistence type="inferred from homology"/>
<feature type="domain" description="Aminotransferase class I/classII large" evidence="10">
    <location>
        <begin position="34"/>
        <end position="352"/>
    </location>
</feature>
<comment type="similarity">
    <text evidence="2">Belongs to the class-II pyridoxal-phosphate-dependent aminotransferase family. Histidinol-phosphate aminotransferase subfamily.</text>
</comment>
<protein>
    <recommendedName>
        <fullName evidence="3">histidinol-phosphate transaminase</fullName>
        <ecNumber evidence="3">2.6.1.9</ecNumber>
    </recommendedName>
</protein>
<dbReference type="CDD" id="cd00609">
    <property type="entry name" value="AAT_like"/>
    <property type="match status" value="1"/>
</dbReference>
<evidence type="ECO:0000256" key="3">
    <source>
        <dbReference type="ARBA" id="ARBA00012748"/>
    </source>
</evidence>
<dbReference type="InterPro" id="IPR004839">
    <property type="entry name" value="Aminotransferase_I/II_large"/>
</dbReference>
<dbReference type="InterPro" id="IPR015424">
    <property type="entry name" value="PyrdxlP-dep_Trfase"/>
</dbReference>
<evidence type="ECO:0000256" key="9">
    <source>
        <dbReference type="ARBA" id="ARBA00047481"/>
    </source>
</evidence>
<dbReference type="RefSeq" id="WP_183417779.1">
    <property type="nucleotide sequence ID" value="NZ_JACHXA010000012.1"/>
</dbReference>
<evidence type="ECO:0000256" key="6">
    <source>
        <dbReference type="ARBA" id="ARBA00022679"/>
    </source>
</evidence>
<dbReference type="AlphaFoldDB" id="A0A839SZ56"/>
<evidence type="ECO:0000256" key="1">
    <source>
        <dbReference type="ARBA" id="ARBA00005011"/>
    </source>
</evidence>
<evidence type="ECO:0000256" key="8">
    <source>
        <dbReference type="ARBA" id="ARBA00023102"/>
    </source>
</evidence>
<dbReference type="Gene3D" id="3.40.640.10">
    <property type="entry name" value="Type I PLP-dependent aspartate aminotransferase-like (Major domain)"/>
    <property type="match status" value="1"/>
</dbReference>
<reference evidence="11 12" key="1">
    <citation type="submission" date="2020-08" db="EMBL/GenBank/DDBJ databases">
        <title>Genomic Encyclopedia of Type Strains, Phase III (KMG-III): the genomes of soil and plant-associated and newly described type strains.</title>
        <authorList>
            <person name="Whitman W."/>
        </authorList>
    </citation>
    <scope>NUCLEOTIDE SEQUENCE [LARGE SCALE GENOMIC DNA]</scope>
    <source>
        <strain evidence="11 12">CECT 8803</strain>
    </source>
</reference>
<comment type="catalytic activity">
    <reaction evidence="9">
        <text>L-histidinol phosphate + 2-oxoglutarate = 3-(imidazol-4-yl)-2-oxopropyl phosphate + L-glutamate</text>
        <dbReference type="Rhea" id="RHEA:23744"/>
        <dbReference type="ChEBI" id="CHEBI:16810"/>
        <dbReference type="ChEBI" id="CHEBI:29985"/>
        <dbReference type="ChEBI" id="CHEBI:57766"/>
        <dbReference type="ChEBI" id="CHEBI:57980"/>
        <dbReference type="EC" id="2.6.1.9"/>
    </reaction>
</comment>
<comment type="caution">
    <text evidence="11">The sequence shown here is derived from an EMBL/GenBank/DDBJ whole genome shotgun (WGS) entry which is preliminary data.</text>
</comment>
<evidence type="ECO:0000313" key="12">
    <source>
        <dbReference type="Proteomes" id="UP000581135"/>
    </source>
</evidence>
<accession>A0A839SZ56</accession>
<keyword evidence="8" id="KW-0368">Histidine biosynthesis</keyword>
<keyword evidence="6 11" id="KW-0808">Transferase</keyword>
<dbReference type="GO" id="GO:0030170">
    <property type="term" value="F:pyridoxal phosphate binding"/>
    <property type="evidence" value="ECO:0007669"/>
    <property type="project" value="InterPro"/>
</dbReference>
<sequence length="366" mass="40170">MSARFSKILSALPASTPFVGPETLERMRGSPYEVRLGANESAFGLSPKAMAVLRSEADRASWYCDPEHFDLRELLAAEFSIARENIVVGEGIDGLLGLTVRAYCDPGDAVVTSLGAYPTFNYHVAGFGARLLTTPYRPDCHNDTAALVDLARRENAKLLYLANPDNPTGTFLGRSAVEEILEDLPQHCLLLLDEAYYEFAPDQDLLPVIAEDPRLIRFRTFSKAHGMAGLRIGYAIASRDTIAAFDKIRLHFGVGRLSQLAAAASLGDRAFVATVIADVAKGRDDYEALARDLNIPSIPSFTNFVALDVGSEDRSQQMVHKLHEMGVFVRRPGVPILGRFVRLTVGKTPERVALKERFADAFRSLI</sequence>
<dbReference type="Proteomes" id="UP000581135">
    <property type="component" value="Unassembled WGS sequence"/>
</dbReference>
<organism evidence="11 12">
    <name type="scientific">Limibacillus halophilus</name>
    <dbReference type="NCBI Taxonomy" id="1579333"/>
    <lineage>
        <taxon>Bacteria</taxon>
        <taxon>Pseudomonadati</taxon>
        <taxon>Pseudomonadota</taxon>
        <taxon>Alphaproteobacteria</taxon>
        <taxon>Rhodospirillales</taxon>
        <taxon>Rhodovibrionaceae</taxon>
        <taxon>Limibacillus</taxon>
    </lineage>
</organism>
<keyword evidence="12" id="KW-1185">Reference proteome</keyword>
<evidence type="ECO:0000256" key="2">
    <source>
        <dbReference type="ARBA" id="ARBA00007970"/>
    </source>
</evidence>
<evidence type="ECO:0000256" key="5">
    <source>
        <dbReference type="ARBA" id="ARBA00022605"/>
    </source>
</evidence>
<comment type="pathway">
    <text evidence="1">Amino-acid biosynthesis; L-histidine biosynthesis; L-histidine from 5-phospho-alpha-D-ribose 1-diphosphate: step 7/9.</text>
</comment>
<dbReference type="EC" id="2.6.1.9" evidence="3"/>
<dbReference type="Pfam" id="PF00155">
    <property type="entry name" value="Aminotran_1_2"/>
    <property type="match status" value="1"/>
</dbReference>
<dbReference type="EMBL" id="JACHXA010000012">
    <property type="protein sequence ID" value="MBB3066950.1"/>
    <property type="molecule type" value="Genomic_DNA"/>
</dbReference>
<evidence type="ECO:0000259" key="10">
    <source>
        <dbReference type="Pfam" id="PF00155"/>
    </source>
</evidence>
<keyword evidence="7" id="KW-0663">Pyridoxal phosphate</keyword>
<dbReference type="InterPro" id="IPR015421">
    <property type="entry name" value="PyrdxlP-dep_Trfase_major"/>
</dbReference>
<dbReference type="GO" id="GO:0000105">
    <property type="term" value="P:L-histidine biosynthetic process"/>
    <property type="evidence" value="ECO:0007669"/>
    <property type="project" value="UniProtKB-KW"/>
</dbReference>
<evidence type="ECO:0000256" key="7">
    <source>
        <dbReference type="ARBA" id="ARBA00022898"/>
    </source>
</evidence>
<keyword evidence="5" id="KW-0028">Amino-acid biosynthesis</keyword>
<evidence type="ECO:0000256" key="4">
    <source>
        <dbReference type="ARBA" id="ARBA00022576"/>
    </source>
</evidence>
<dbReference type="InterPro" id="IPR050106">
    <property type="entry name" value="HistidinolP_aminotransfase"/>
</dbReference>
<dbReference type="SUPFAM" id="SSF53383">
    <property type="entry name" value="PLP-dependent transferases"/>
    <property type="match status" value="1"/>
</dbReference>
<name>A0A839SZ56_9PROT</name>
<gene>
    <name evidence="11" type="ORF">FHR98_003266</name>
</gene>
<dbReference type="Gene3D" id="3.90.1150.10">
    <property type="entry name" value="Aspartate Aminotransferase, domain 1"/>
    <property type="match status" value="1"/>
</dbReference>
<dbReference type="PANTHER" id="PTHR43643">
    <property type="entry name" value="HISTIDINOL-PHOSPHATE AMINOTRANSFERASE 2"/>
    <property type="match status" value="1"/>
</dbReference>
<dbReference type="PANTHER" id="PTHR43643:SF6">
    <property type="entry name" value="HISTIDINOL-PHOSPHATE AMINOTRANSFERASE"/>
    <property type="match status" value="1"/>
</dbReference>
<dbReference type="InterPro" id="IPR015422">
    <property type="entry name" value="PyrdxlP-dep_Trfase_small"/>
</dbReference>
<evidence type="ECO:0000313" key="11">
    <source>
        <dbReference type="EMBL" id="MBB3066950.1"/>
    </source>
</evidence>
<dbReference type="GO" id="GO:0004400">
    <property type="term" value="F:histidinol-phosphate transaminase activity"/>
    <property type="evidence" value="ECO:0007669"/>
    <property type="project" value="UniProtKB-EC"/>
</dbReference>